<feature type="region of interest" description="Disordered" evidence="1">
    <location>
        <begin position="562"/>
        <end position="598"/>
    </location>
</feature>
<dbReference type="AlphaFoldDB" id="A0A0V0R633"/>
<gene>
    <name evidence="3" type="ORF">PPERSA_05324</name>
</gene>
<dbReference type="InterPro" id="IPR002562">
    <property type="entry name" value="3'-5'_exonuclease_dom"/>
</dbReference>
<accession>A0A0V0R633</accession>
<dbReference type="Pfam" id="PF01612">
    <property type="entry name" value="DNA_pol_A_exo1"/>
    <property type="match status" value="2"/>
</dbReference>
<name>A0A0V0R633_PSEPJ</name>
<dbReference type="EMBL" id="LDAU01000042">
    <property type="protein sequence ID" value="KRX09932.1"/>
    <property type="molecule type" value="Genomic_DNA"/>
</dbReference>
<evidence type="ECO:0000313" key="4">
    <source>
        <dbReference type="Proteomes" id="UP000054937"/>
    </source>
</evidence>
<feature type="compositionally biased region" description="Acidic residues" evidence="1">
    <location>
        <begin position="491"/>
        <end position="533"/>
    </location>
</feature>
<feature type="compositionally biased region" description="Low complexity" evidence="1">
    <location>
        <begin position="350"/>
        <end position="377"/>
    </location>
</feature>
<feature type="compositionally biased region" description="Low complexity" evidence="1">
    <location>
        <begin position="465"/>
        <end position="475"/>
    </location>
</feature>
<feature type="compositionally biased region" description="Basic and acidic residues" evidence="1">
    <location>
        <begin position="575"/>
        <end position="598"/>
    </location>
</feature>
<evidence type="ECO:0000256" key="1">
    <source>
        <dbReference type="SAM" id="MobiDB-lite"/>
    </source>
</evidence>
<dbReference type="OrthoDB" id="428841at2759"/>
<dbReference type="SUPFAM" id="SSF53098">
    <property type="entry name" value="Ribonuclease H-like"/>
    <property type="match status" value="2"/>
</dbReference>
<dbReference type="PANTHER" id="PTHR47765">
    <property type="entry name" value="3'-5' EXONUCLEASE DOMAIN-CONTAINING PROTEIN"/>
    <property type="match status" value="1"/>
</dbReference>
<dbReference type="GO" id="GO:0008408">
    <property type="term" value="F:3'-5' exonuclease activity"/>
    <property type="evidence" value="ECO:0007669"/>
    <property type="project" value="InterPro"/>
</dbReference>
<feature type="domain" description="3'-5' exonuclease" evidence="2">
    <location>
        <begin position="136"/>
        <end position="314"/>
    </location>
</feature>
<dbReference type="CDD" id="cd06141">
    <property type="entry name" value="WRN_exo"/>
    <property type="match status" value="1"/>
</dbReference>
<evidence type="ECO:0000313" key="3">
    <source>
        <dbReference type="EMBL" id="KRX09932.1"/>
    </source>
</evidence>
<feature type="compositionally biased region" description="Basic and acidic residues" evidence="1">
    <location>
        <begin position="449"/>
        <end position="464"/>
    </location>
</feature>
<dbReference type="Proteomes" id="UP000054937">
    <property type="component" value="Unassembled WGS sequence"/>
</dbReference>
<feature type="compositionally biased region" description="Basic and acidic residues" evidence="1">
    <location>
        <begin position="924"/>
        <end position="934"/>
    </location>
</feature>
<dbReference type="PANTHER" id="PTHR47765:SF2">
    <property type="entry name" value="EXONUCLEASE MUT-7 HOMOLOG"/>
    <property type="match status" value="1"/>
</dbReference>
<dbReference type="SMART" id="SM00474">
    <property type="entry name" value="35EXOc"/>
    <property type="match status" value="2"/>
</dbReference>
<proteinExistence type="predicted"/>
<dbReference type="InterPro" id="IPR052408">
    <property type="entry name" value="Exonuclease_MUT-7-like"/>
</dbReference>
<organism evidence="3 4">
    <name type="scientific">Pseudocohnilembus persalinus</name>
    <name type="common">Ciliate</name>
    <dbReference type="NCBI Taxonomy" id="266149"/>
    <lineage>
        <taxon>Eukaryota</taxon>
        <taxon>Sar</taxon>
        <taxon>Alveolata</taxon>
        <taxon>Ciliophora</taxon>
        <taxon>Intramacronucleata</taxon>
        <taxon>Oligohymenophorea</taxon>
        <taxon>Scuticociliatia</taxon>
        <taxon>Philasterida</taxon>
        <taxon>Pseudocohnilembidae</taxon>
        <taxon>Pseudocohnilembus</taxon>
    </lineage>
</organism>
<feature type="compositionally biased region" description="Basic and acidic residues" evidence="1">
    <location>
        <begin position="477"/>
        <end position="490"/>
    </location>
</feature>
<dbReference type="InterPro" id="IPR036397">
    <property type="entry name" value="RNaseH_sf"/>
</dbReference>
<feature type="domain" description="3'-5' exonuclease" evidence="2">
    <location>
        <begin position="714"/>
        <end position="872"/>
    </location>
</feature>
<feature type="region of interest" description="Disordered" evidence="1">
    <location>
        <begin position="441"/>
        <end position="542"/>
    </location>
</feature>
<feature type="compositionally biased region" description="Basic residues" evidence="1">
    <location>
        <begin position="893"/>
        <end position="902"/>
    </location>
</feature>
<comment type="caution">
    <text evidence="3">The sequence shown here is derived from an EMBL/GenBank/DDBJ whole genome shotgun (WGS) entry which is preliminary data.</text>
</comment>
<feature type="region of interest" description="Disordered" evidence="1">
    <location>
        <begin position="350"/>
        <end position="384"/>
    </location>
</feature>
<dbReference type="GO" id="GO:0003676">
    <property type="term" value="F:nucleic acid binding"/>
    <property type="evidence" value="ECO:0007669"/>
    <property type="project" value="InterPro"/>
</dbReference>
<dbReference type="GO" id="GO:0006139">
    <property type="term" value="P:nucleobase-containing compound metabolic process"/>
    <property type="evidence" value="ECO:0007669"/>
    <property type="project" value="InterPro"/>
</dbReference>
<evidence type="ECO:0000259" key="2">
    <source>
        <dbReference type="SMART" id="SM00474"/>
    </source>
</evidence>
<dbReference type="InParanoid" id="A0A0V0R633"/>
<dbReference type="Gene3D" id="3.30.420.10">
    <property type="entry name" value="Ribonuclease H-like superfamily/Ribonuclease H"/>
    <property type="match status" value="2"/>
</dbReference>
<feature type="region of interest" description="Disordered" evidence="1">
    <location>
        <begin position="891"/>
        <end position="934"/>
    </location>
</feature>
<reference evidence="3 4" key="1">
    <citation type="journal article" date="2015" name="Sci. Rep.">
        <title>Genome of the facultative scuticociliatosis pathogen Pseudocohnilembus persalinus provides insight into its virulence through horizontal gene transfer.</title>
        <authorList>
            <person name="Xiong J."/>
            <person name="Wang G."/>
            <person name="Cheng J."/>
            <person name="Tian M."/>
            <person name="Pan X."/>
            <person name="Warren A."/>
            <person name="Jiang C."/>
            <person name="Yuan D."/>
            <person name="Miao W."/>
        </authorList>
    </citation>
    <scope>NUCLEOTIDE SEQUENCE [LARGE SCALE GENOMIC DNA]</scope>
    <source>
        <strain evidence="3">36N120E</strain>
    </source>
</reference>
<sequence>MEHEIWLKAPQEFKMKMQHLETIFMDFSQIHRIYLINLKNVFLRQYPDLVYSQFERYQQKFMLKSQTMKQLFNNQNQNKKKREISQYFDKQYSYQQNLFIKNKHIFGPGEEVVEFSPKGTYYNLVNDARIEEKNVYFIDRIQDEDFQYAEKVLKGSQLLGFDSEGQMNGLSLIQISTDKEVFIFDVYKIQNLQEIEYKQFQQLMEFLIESENIKIVGQDIHGDFQHLEREIQLSKNLEFKEIIDLKQAFLYCYENETKSSLAHITKILLGKNLSKIEQCSGWYNRPLRKSQIHYAALDAFICLKLWQEIQMKFPDLRRNYTSSKIECKYGDDCKFMPKCKFVHYSQTNDNQQTTKNVKQNDKNQQSSNQQQSLNDRNQQIKEKNQQKKIIEFKKVEDGVYEAYLPDKCIYNEQCFNLMGLCKYFHERTYVLKEEELGRLSKQKNFKQKQNNDNDKDEKKHKNEVDQQNDINQQQNGECKKEKDDKDKDLEEQKEEDEENELEQQIENELEEQDEESEEEEGEEEEEEEKDEENCNINQRGQQQQIESTIQKYQLKEMNLQDLEQSQQKQNDNNDEDKQQKEQQKEQVQKENQQEKEKKDIMDFRKMIIEVQKKERMRKINIVQEIKEKQQTSKDIQNVFIDQWYMISHDIWILLADGLKFNELSLPEKFNYENNQFLENQNLYGPGEEVTGFAVQGSYFSLEEDAGILEKDIYFINECISEQFQHANKVLRESNLLGFDTESCVGFESGLALIQISSEKEVFIFDVIAILKKNEKEKRRFRDLIQFLFEEEKVLIDFKGVVDISDVYFQCFVNEKKHGLAYICEKFLDKKLSKIEQCSGWHQRPLRKSQIHYSALDAYICLRLWKEANKQYPNLDFTDHIRDFVKNKQIQKLQKQKKNKKSQKPQLQNVNEKKKSDDLTYQQNENERENQNDKE</sequence>
<dbReference type="InterPro" id="IPR012337">
    <property type="entry name" value="RNaseH-like_sf"/>
</dbReference>
<protein>
    <submittedName>
        <fullName evidence="3">Ribonuclease H-like domain</fullName>
    </submittedName>
</protein>
<keyword evidence="4" id="KW-1185">Reference proteome</keyword>